<name>A0A318JZ48_9NOCA</name>
<dbReference type="NCBIfam" id="TIGR00710">
    <property type="entry name" value="efflux_Bcr_CflA"/>
    <property type="match status" value="1"/>
</dbReference>
<feature type="transmembrane region" description="Helical" evidence="8">
    <location>
        <begin position="45"/>
        <end position="66"/>
    </location>
</feature>
<dbReference type="InterPro" id="IPR020846">
    <property type="entry name" value="MFS_dom"/>
</dbReference>
<gene>
    <name evidence="10" type="ORF">DFR70_109119</name>
</gene>
<dbReference type="InterPro" id="IPR004812">
    <property type="entry name" value="Efflux_drug-R_Bcr/CmlA"/>
</dbReference>
<dbReference type="AlphaFoldDB" id="A0A318JZ48"/>
<dbReference type="FunFam" id="1.20.1720.10:FF:000005">
    <property type="entry name" value="Bcr/CflA family efflux transporter"/>
    <property type="match status" value="1"/>
</dbReference>
<evidence type="ECO:0000256" key="3">
    <source>
        <dbReference type="ARBA" id="ARBA00022448"/>
    </source>
</evidence>
<comment type="similarity">
    <text evidence="2">Belongs to the major facilitator superfamily. Bcr/CmlA family.</text>
</comment>
<dbReference type="InterPro" id="IPR011701">
    <property type="entry name" value="MFS"/>
</dbReference>
<comment type="subcellular location">
    <subcellularLocation>
        <location evidence="1">Cell membrane</location>
        <topology evidence="1">Multi-pass membrane protein</topology>
    </subcellularLocation>
</comment>
<dbReference type="Pfam" id="PF07690">
    <property type="entry name" value="MFS_1"/>
    <property type="match status" value="1"/>
</dbReference>
<evidence type="ECO:0000259" key="9">
    <source>
        <dbReference type="PROSITE" id="PS50850"/>
    </source>
</evidence>
<evidence type="ECO:0000256" key="2">
    <source>
        <dbReference type="ARBA" id="ARBA00006236"/>
    </source>
</evidence>
<feature type="transmembrane region" description="Helical" evidence="8">
    <location>
        <begin position="345"/>
        <end position="366"/>
    </location>
</feature>
<feature type="transmembrane region" description="Helical" evidence="8">
    <location>
        <begin position="216"/>
        <end position="241"/>
    </location>
</feature>
<feature type="transmembrane region" description="Helical" evidence="8">
    <location>
        <begin position="12"/>
        <end position="33"/>
    </location>
</feature>
<dbReference type="GO" id="GO:0042910">
    <property type="term" value="F:xenobiotic transmembrane transporter activity"/>
    <property type="evidence" value="ECO:0007669"/>
    <property type="project" value="InterPro"/>
</dbReference>
<evidence type="ECO:0000313" key="11">
    <source>
        <dbReference type="Proteomes" id="UP000247569"/>
    </source>
</evidence>
<dbReference type="OrthoDB" id="9814303at2"/>
<dbReference type="PANTHER" id="PTHR23502:SF132">
    <property type="entry name" value="POLYAMINE TRANSPORTER 2-RELATED"/>
    <property type="match status" value="1"/>
</dbReference>
<dbReference type="SUPFAM" id="SSF103473">
    <property type="entry name" value="MFS general substrate transporter"/>
    <property type="match status" value="1"/>
</dbReference>
<keyword evidence="4" id="KW-1003">Cell membrane</keyword>
<feature type="transmembrane region" description="Helical" evidence="8">
    <location>
        <begin position="103"/>
        <end position="124"/>
    </location>
</feature>
<dbReference type="InterPro" id="IPR036259">
    <property type="entry name" value="MFS_trans_sf"/>
</dbReference>
<feature type="transmembrane region" description="Helical" evidence="8">
    <location>
        <begin position="372"/>
        <end position="392"/>
    </location>
</feature>
<feature type="transmembrane region" description="Helical" evidence="8">
    <location>
        <begin position="247"/>
        <end position="267"/>
    </location>
</feature>
<protein>
    <submittedName>
        <fullName evidence="10">DHA1 family bicyclomycin/chloramphenicol resistance-like MFS transporter</fullName>
    </submittedName>
</protein>
<evidence type="ECO:0000256" key="5">
    <source>
        <dbReference type="ARBA" id="ARBA00022692"/>
    </source>
</evidence>
<feature type="transmembrane region" description="Helical" evidence="8">
    <location>
        <begin position="136"/>
        <end position="155"/>
    </location>
</feature>
<keyword evidence="3" id="KW-0813">Transport</keyword>
<reference evidence="10 11" key="1">
    <citation type="submission" date="2018-05" db="EMBL/GenBank/DDBJ databases">
        <title>Genomic Encyclopedia of Type Strains, Phase IV (KMG-IV): sequencing the most valuable type-strain genomes for metagenomic binning, comparative biology and taxonomic classification.</title>
        <authorList>
            <person name="Goeker M."/>
        </authorList>
    </citation>
    <scope>NUCLEOTIDE SEQUENCE [LARGE SCALE GENOMIC DNA]</scope>
    <source>
        <strain evidence="10 11">DSM 44704</strain>
    </source>
</reference>
<dbReference type="PANTHER" id="PTHR23502">
    <property type="entry name" value="MAJOR FACILITATOR SUPERFAMILY"/>
    <property type="match status" value="1"/>
</dbReference>
<keyword evidence="5 8" id="KW-0812">Transmembrane</keyword>
<evidence type="ECO:0000313" key="10">
    <source>
        <dbReference type="EMBL" id="PXX60928.1"/>
    </source>
</evidence>
<dbReference type="Proteomes" id="UP000247569">
    <property type="component" value="Unassembled WGS sequence"/>
</dbReference>
<feature type="transmembrane region" description="Helical" evidence="8">
    <location>
        <begin position="78"/>
        <end position="97"/>
    </location>
</feature>
<evidence type="ECO:0000256" key="8">
    <source>
        <dbReference type="SAM" id="Phobius"/>
    </source>
</evidence>
<sequence>MTTALARPSLAFLIVLGGLAAIGPFAIDIYLPALPAMTADLHTNASGVQATLTASIIGMALGQLVLGPLSDAYGRRAPLLVCVVVYTVASLACMVAPNLVVLIALRAVQAVAAAGGMVIGRAAVRDIAAGPAMARILSMLLLVVGVSPALAPLVGAELLPITHWRGLFGMIAALGVVLLCACLRWLPETLPPARRRSGGVAGSLRQYRRLLTDPDFLGYAVTAGFTFAAMFAYISGSAFVLQQGYGLSPRMFGVVLGINAFGMLLVSQVSVRLSRRVPLGTLLASATFVGLAGAVGSALAVLADLGLPLLLFGLFLLISSVGGILPHSMALAMNRYPDIAGSASALMGVGQFVIGGILAPVTGVGARSHPGVAMTIIILVCMIVATGAAAIVTRALPRSDHAAPAVGSARVR</sequence>
<organism evidence="10 11">
    <name type="scientific">Nocardia tenerifensis</name>
    <dbReference type="NCBI Taxonomy" id="228006"/>
    <lineage>
        <taxon>Bacteria</taxon>
        <taxon>Bacillati</taxon>
        <taxon>Actinomycetota</taxon>
        <taxon>Actinomycetes</taxon>
        <taxon>Mycobacteriales</taxon>
        <taxon>Nocardiaceae</taxon>
        <taxon>Nocardia</taxon>
    </lineage>
</organism>
<evidence type="ECO:0000256" key="4">
    <source>
        <dbReference type="ARBA" id="ARBA00022475"/>
    </source>
</evidence>
<proteinExistence type="inferred from homology"/>
<feature type="transmembrane region" description="Helical" evidence="8">
    <location>
        <begin position="167"/>
        <end position="186"/>
    </location>
</feature>
<evidence type="ECO:0000256" key="1">
    <source>
        <dbReference type="ARBA" id="ARBA00004651"/>
    </source>
</evidence>
<evidence type="ECO:0000256" key="6">
    <source>
        <dbReference type="ARBA" id="ARBA00022989"/>
    </source>
</evidence>
<dbReference type="RefSeq" id="WP_051187291.1">
    <property type="nucleotide sequence ID" value="NZ_QJKF01000009.1"/>
</dbReference>
<keyword evidence="6 8" id="KW-1133">Transmembrane helix</keyword>
<accession>A0A318JZ48</accession>
<feature type="transmembrane region" description="Helical" evidence="8">
    <location>
        <begin position="279"/>
        <end position="303"/>
    </location>
</feature>
<dbReference type="CDD" id="cd17320">
    <property type="entry name" value="MFS_MdfA_MDR_like"/>
    <property type="match status" value="1"/>
</dbReference>
<keyword evidence="11" id="KW-1185">Reference proteome</keyword>
<keyword evidence="7 8" id="KW-0472">Membrane</keyword>
<dbReference type="EMBL" id="QJKF01000009">
    <property type="protein sequence ID" value="PXX60928.1"/>
    <property type="molecule type" value="Genomic_DNA"/>
</dbReference>
<dbReference type="Gene3D" id="1.20.1720.10">
    <property type="entry name" value="Multidrug resistance protein D"/>
    <property type="match status" value="1"/>
</dbReference>
<dbReference type="PROSITE" id="PS50850">
    <property type="entry name" value="MFS"/>
    <property type="match status" value="1"/>
</dbReference>
<evidence type="ECO:0000256" key="7">
    <source>
        <dbReference type="ARBA" id="ARBA00023136"/>
    </source>
</evidence>
<comment type="caution">
    <text evidence="10">The sequence shown here is derived from an EMBL/GenBank/DDBJ whole genome shotgun (WGS) entry which is preliminary data.</text>
</comment>
<feature type="domain" description="Major facilitator superfamily (MFS) profile" evidence="9">
    <location>
        <begin position="9"/>
        <end position="400"/>
    </location>
</feature>
<feature type="transmembrane region" description="Helical" evidence="8">
    <location>
        <begin position="309"/>
        <end position="333"/>
    </location>
</feature>
<dbReference type="GO" id="GO:0005886">
    <property type="term" value="C:plasma membrane"/>
    <property type="evidence" value="ECO:0007669"/>
    <property type="project" value="UniProtKB-SubCell"/>
</dbReference>
<dbReference type="GO" id="GO:1990961">
    <property type="term" value="P:xenobiotic detoxification by transmembrane export across the plasma membrane"/>
    <property type="evidence" value="ECO:0007669"/>
    <property type="project" value="InterPro"/>
</dbReference>